<dbReference type="AlphaFoldDB" id="A0A2S2QUW7"/>
<gene>
    <name evidence="1" type="primary">PRKRIR_25</name>
    <name evidence="1" type="ORF">g.80103</name>
</gene>
<dbReference type="GO" id="GO:0016301">
    <property type="term" value="F:kinase activity"/>
    <property type="evidence" value="ECO:0007669"/>
    <property type="project" value="UniProtKB-KW"/>
</dbReference>
<protein>
    <submittedName>
        <fullName evidence="1">Repressor of the inhibitor of the protein kinase</fullName>
    </submittedName>
</protein>
<reference evidence="1" key="1">
    <citation type="submission" date="2018-04" db="EMBL/GenBank/DDBJ databases">
        <title>Transcriptome assembly of Sipha flava.</title>
        <authorList>
            <person name="Scully E.D."/>
            <person name="Geib S.M."/>
            <person name="Palmer N.A."/>
            <person name="Koch K."/>
            <person name="Bradshaw J."/>
            <person name="Heng-Moss T."/>
            <person name="Sarath G."/>
        </authorList>
    </citation>
    <scope>NUCLEOTIDE SEQUENCE</scope>
</reference>
<keyword evidence="1" id="KW-0418">Kinase</keyword>
<dbReference type="OrthoDB" id="6618591at2759"/>
<evidence type="ECO:0000313" key="1">
    <source>
        <dbReference type="EMBL" id="MBY81559.1"/>
    </source>
</evidence>
<organism evidence="1">
    <name type="scientific">Sipha flava</name>
    <name type="common">yellow sugarcane aphid</name>
    <dbReference type="NCBI Taxonomy" id="143950"/>
    <lineage>
        <taxon>Eukaryota</taxon>
        <taxon>Metazoa</taxon>
        <taxon>Ecdysozoa</taxon>
        <taxon>Arthropoda</taxon>
        <taxon>Hexapoda</taxon>
        <taxon>Insecta</taxon>
        <taxon>Pterygota</taxon>
        <taxon>Neoptera</taxon>
        <taxon>Paraneoptera</taxon>
        <taxon>Hemiptera</taxon>
        <taxon>Sternorrhyncha</taxon>
        <taxon>Aphidomorpha</taxon>
        <taxon>Aphidoidea</taxon>
        <taxon>Aphididae</taxon>
        <taxon>Sipha</taxon>
    </lineage>
</organism>
<dbReference type="EMBL" id="GGMS01012356">
    <property type="protein sequence ID" value="MBY81559.1"/>
    <property type="molecule type" value="Transcribed_RNA"/>
</dbReference>
<sequence length="186" mass="21080">MSAPEKVQRVVALVSKPFIKWRDALECFKLHFNTEYHKLSVIRTDEFLKIMDNKKPDISIAIDSAHKNIVLENCAKLVPIIETIIFCGRQEVALRGDNDSGPIFSCSADNNDGNFRSLLRCRAQSGDLTLKDRLENSATNAVYTSPLTQNELIHIYDASIQTQIVTKIVFIFFILLYLRKPSCNTS</sequence>
<accession>A0A2S2QUW7</accession>
<proteinExistence type="predicted"/>
<name>A0A2S2QUW7_9HEMI</name>
<keyword evidence="1" id="KW-0808">Transferase</keyword>